<sequence>MRPVLLLTLLLSSACATGTALAQSGSNWVDPPAKSEPSAAGGERAKPAVKPGPRFEAEPDGRTHAHRSAAAPSARRETRRQDRTRAAEMRRARRAAIRERAREQGAAHIARSERPVERPAPPPARMARSEPDPRFGDWAVTARRLSLDYLDSVSAPNGAMLASAPRFYGGTVRFHGRVMSTGALLAEKRRFARRWPERRYEPQGEPRVACDGPSATCQVRIVHDFTALSPSRGARSQGVAELTLTVSFAGGAPVIVSESSRVLSRAGA</sequence>
<dbReference type="AlphaFoldDB" id="A0A160PD51"/>
<protein>
    <submittedName>
        <fullName evidence="3">Uncharacterized protein</fullName>
    </submittedName>
</protein>
<feature type="region of interest" description="Disordered" evidence="1">
    <location>
        <begin position="22"/>
        <end position="132"/>
    </location>
</feature>
<feature type="compositionally biased region" description="Basic and acidic residues" evidence="1">
    <location>
        <begin position="53"/>
        <end position="63"/>
    </location>
</feature>
<dbReference type="RefSeq" id="WP_096484730.1">
    <property type="nucleotide sequence ID" value="NZ_AP014809.1"/>
</dbReference>
<feature type="chain" id="PRO_5007818710" evidence="2">
    <location>
        <begin position="23"/>
        <end position="268"/>
    </location>
</feature>
<dbReference type="PROSITE" id="PS51257">
    <property type="entry name" value="PROKAR_LIPOPROTEIN"/>
    <property type="match status" value="1"/>
</dbReference>
<proteinExistence type="predicted"/>
<gene>
    <name evidence="3" type="ORF">MPPM_1779</name>
</gene>
<dbReference type="Proteomes" id="UP000218288">
    <property type="component" value="Chromosome"/>
</dbReference>
<evidence type="ECO:0000256" key="1">
    <source>
        <dbReference type="SAM" id="MobiDB-lite"/>
    </source>
</evidence>
<organism evidence="3 4">
    <name type="scientific">Methylorubrum populi</name>
    <dbReference type="NCBI Taxonomy" id="223967"/>
    <lineage>
        <taxon>Bacteria</taxon>
        <taxon>Pseudomonadati</taxon>
        <taxon>Pseudomonadota</taxon>
        <taxon>Alphaproteobacteria</taxon>
        <taxon>Hyphomicrobiales</taxon>
        <taxon>Methylobacteriaceae</taxon>
        <taxon>Methylorubrum</taxon>
    </lineage>
</organism>
<feature type="signal peptide" evidence="2">
    <location>
        <begin position="1"/>
        <end position="22"/>
    </location>
</feature>
<evidence type="ECO:0000256" key="2">
    <source>
        <dbReference type="SAM" id="SignalP"/>
    </source>
</evidence>
<keyword evidence="2" id="KW-0732">Signal</keyword>
<dbReference type="EMBL" id="AP014809">
    <property type="protein sequence ID" value="BAU90384.1"/>
    <property type="molecule type" value="Genomic_DNA"/>
</dbReference>
<evidence type="ECO:0000313" key="4">
    <source>
        <dbReference type="Proteomes" id="UP000218288"/>
    </source>
</evidence>
<name>A0A160PD51_9HYPH</name>
<accession>A0A160PD51</accession>
<reference evidence="3 4" key="1">
    <citation type="journal article" date="2016" name="Genome Announc.">
        <title>Complete Genome Sequence of Methylobacterium populi P-1M, Isolated from Pink-Pigmented Household Biofilm.</title>
        <authorList>
            <person name="Morohoshi T."/>
            <person name="Ikeda T."/>
        </authorList>
    </citation>
    <scope>NUCLEOTIDE SEQUENCE [LARGE SCALE GENOMIC DNA]</scope>
    <source>
        <strain evidence="3 4">P-1M</strain>
    </source>
</reference>
<dbReference type="OrthoDB" id="1522627at2"/>
<evidence type="ECO:0000313" key="3">
    <source>
        <dbReference type="EMBL" id="BAU90384.1"/>
    </source>
</evidence>
<feature type="compositionally biased region" description="Basic and acidic residues" evidence="1">
    <location>
        <begin position="74"/>
        <end position="117"/>
    </location>
</feature>